<evidence type="ECO:0000313" key="10">
    <source>
        <dbReference type="EMBL" id="TQF01412.1"/>
    </source>
</evidence>
<dbReference type="InterPro" id="IPR020846">
    <property type="entry name" value="MFS_dom"/>
</dbReference>
<dbReference type="InterPro" id="IPR050171">
    <property type="entry name" value="MFS_Transporters"/>
</dbReference>
<feature type="transmembrane region" description="Helical" evidence="8">
    <location>
        <begin position="28"/>
        <end position="50"/>
    </location>
</feature>
<dbReference type="InterPro" id="IPR036259">
    <property type="entry name" value="MFS_trans_sf"/>
</dbReference>
<evidence type="ECO:0000259" key="9">
    <source>
        <dbReference type="PROSITE" id="PS50850"/>
    </source>
</evidence>
<dbReference type="GO" id="GO:0022857">
    <property type="term" value="F:transmembrane transporter activity"/>
    <property type="evidence" value="ECO:0007669"/>
    <property type="project" value="InterPro"/>
</dbReference>
<keyword evidence="4 8" id="KW-0812">Transmembrane</keyword>
<feature type="domain" description="Major facilitator superfamily (MFS) profile" evidence="9">
    <location>
        <begin position="25"/>
        <end position="427"/>
    </location>
</feature>
<dbReference type="GO" id="GO:0005886">
    <property type="term" value="C:plasma membrane"/>
    <property type="evidence" value="ECO:0007669"/>
    <property type="project" value="UniProtKB-SubCell"/>
</dbReference>
<evidence type="ECO:0000256" key="7">
    <source>
        <dbReference type="SAM" id="MobiDB-lite"/>
    </source>
</evidence>
<feature type="transmembrane region" description="Helical" evidence="8">
    <location>
        <begin position="177"/>
        <end position="200"/>
    </location>
</feature>
<protein>
    <submittedName>
        <fullName evidence="10">MFS transporter</fullName>
    </submittedName>
</protein>
<sequence length="444" mass="46910">MTENEQQPSSQGPGAWVTFKESHPAVKAILAGVIVNRLGAFLTIFLVLYLVSKGYSTAEASLALGAYGAGGMVGVLVGGALASRLGARNATVLSMASSAVLLATIVYVPSYPAIVAAVFLVSAVGLMYRPASASLLSELTPDTRQVMIFAIYRWGLNLGTMASPLLGYALFNLRHKSYTVLFWGEALVAVVYALIAFFLIPRKHDEADVAASAKADSSEPAPAADGPSADEQSAAAAGPSGYRAVLRDRRYMFFLIGMLFNTVVYVQYTSTLPLDVAKEHVNVLWYTLAVALNGFMVIVFELPLTKFTQKWPLRLSVVIPWALVGLGEMFYGFPLGGAVILIGTLIWTTAEIMGGPAVFSFPATAGPAHLKPVYISSFQFIFNLGTAIGPVIGGELFLGLGRAVWPTLGLLSAAACVLGLFAFPGAKKAAMDGTPEPEPVTEAV</sequence>
<dbReference type="EMBL" id="VIGB01000003">
    <property type="protein sequence ID" value="TQF01412.1"/>
    <property type="molecule type" value="Genomic_DNA"/>
</dbReference>
<gene>
    <name evidence="10" type="ORF">E6W39_03105</name>
</gene>
<accession>A0A540VXC4</accession>
<dbReference type="AlphaFoldDB" id="A0A540VXC4"/>
<dbReference type="Pfam" id="PF07690">
    <property type="entry name" value="MFS_1"/>
    <property type="match status" value="1"/>
</dbReference>
<keyword evidence="11" id="KW-1185">Reference proteome</keyword>
<keyword evidence="6 8" id="KW-0472">Membrane</keyword>
<comment type="subcellular location">
    <subcellularLocation>
        <location evidence="1">Cell membrane</location>
        <topology evidence="1">Multi-pass membrane protein</topology>
    </subcellularLocation>
</comment>
<dbReference type="Gene3D" id="1.20.1250.20">
    <property type="entry name" value="MFS general substrate transporter like domains"/>
    <property type="match status" value="1"/>
</dbReference>
<evidence type="ECO:0000256" key="6">
    <source>
        <dbReference type="ARBA" id="ARBA00023136"/>
    </source>
</evidence>
<evidence type="ECO:0000256" key="8">
    <source>
        <dbReference type="SAM" id="Phobius"/>
    </source>
</evidence>
<dbReference type="PROSITE" id="PS50850">
    <property type="entry name" value="MFS"/>
    <property type="match status" value="1"/>
</dbReference>
<dbReference type="OrthoDB" id="4042314at2"/>
<evidence type="ECO:0000256" key="3">
    <source>
        <dbReference type="ARBA" id="ARBA00022475"/>
    </source>
</evidence>
<dbReference type="PANTHER" id="PTHR23517">
    <property type="entry name" value="RESISTANCE PROTEIN MDTM, PUTATIVE-RELATED-RELATED"/>
    <property type="match status" value="1"/>
</dbReference>
<feature type="transmembrane region" description="Helical" evidence="8">
    <location>
        <begin position="404"/>
        <end position="423"/>
    </location>
</feature>
<evidence type="ECO:0000256" key="4">
    <source>
        <dbReference type="ARBA" id="ARBA00022692"/>
    </source>
</evidence>
<evidence type="ECO:0000256" key="1">
    <source>
        <dbReference type="ARBA" id="ARBA00004651"/>
    </source>
</evidence>
<proteinExistence type="predicted"/>
<dbReference type="RefSeq" id="WP_141632144.1">
    <property type="nucleotide sequence ID" value="NZ_VIGB01000003.1"/>
</dbReference>
<evidence type="ECO:0000256" key="2">
    <source>
        <dbReference type="ARBA" id="ARBA00022448"/>
    </source>
</evidence>
<dbReference type="PANTHER" id="PTHR23517:SF2">
    <property type="entry name" value="MULTIDRUG RESISTANCE PROTEIN MDTH"/>
    <property type="match status" value="1"/>
</dbReference>
<name>A0A540VXC4_9ACTN</name>
<feature type="transmembrane region" description="Helical" evidence="8">
    <location>
        <begin position="151"/>
        <end position="171"/>
    </location>
</feature>
<evidence type="ECO:0000313" key="11">
    <source>
        <dbReference type="Proteomes" id="UP000319103"/>
    </source>
</evidence>
<keyword evidence="5 8" id="KW-1133">Transmembrane helix</keyword>
<feature type="region of interest" description="Disordered" evidence="7">
    <location>
        <begin position="214"/>
        <end position="235"/>
    </location>
</feature>
<reference evidence="10 11" key="1">
    <citation type="submission" date="2019-06" db="EMBL/GenBank/DDBJ databases">
        <title>Description of Kitasatospora acidophila sp. nov. isolated from pine grove soil, and reclassification of Streptomyces novaecaesareae to Kitasatospora novaeceasareae comb. nov.</title>
        <authorList>
            <person name="Kim M.J."/>
        </authorList>
    </citation>
    <scope>NUCLEOTIDE SEQUENCE [LARGE SCALE GENOMIC DNA]</scope>
    <source>
        <strain evidence="10 11">MMS16-CNU292</strain>
    </source>
</reference>
<feature type="transmembrane region" description="Helical" evidence="8">
    <location>
        <begin position="311"/>
        <end position="333"/>
    </location>
</feature>
<keyword evidence="2" id="KW-0813">Transport</keyword>
<feature type="transmembrane region" description="Helical" evidence="8">
    <location>
        <begin position="251"/>
        <end position="268"/>
    </location>
</feature>
<organism evidence="10 11">
    <name type="scientific">Kitasatospora acidiphila</name>
    <dbReference type="NCBI Taxonomy" id="2567942"/>
    <lineage>
        <taxon>Bacteria</taxon>
        <taxon>Bacillati</taxon>
        <taxon>Actinomycetota</taxon>
        <taxon>Actinomycetes</taxon>
        <taxon>Kitasatosporales</taxon>
        <taxon>Streptomycetaceae</taxon>
        <taxon>Kitasatospora</taxon>
    </lineage>
</organism>
<dbReference type="InterPro" id="IPR011701">
    <property type="entry name" value="MFS"/>
</dbReference>
<feature type="transmembrane region" description="Helical" evidence="8">
    <location>
        <begin position="373"/>
        <end position="392"/>
    </location>
</feature>
<feature type="transmembrane region" description="Helical" evidence="8">
    <location>
        <begin position="62"/>
        <end position="83"/>
    </location>
</feature>
<comment type="caution">
    <text evidence="10">The sequence shown here is derived from an EMBL/GenBank/DDBJ whole genome shotgun (WGS) entry which is preliminary data.</text>
</comment>
<keyword evidence="3" id="KW-1003">Cell membrane</keyword>
<feature type="transmembrane region" description="Helical" evidence="8">
    <location>
        <begin position="283"/>
        <end position="304"/>
    </location>
</feature>
<dbReference type="Proteomes" id="UP000319103">
    <property type="component" value="Unassembled WGS sequence"/>
</dbReference>
<evidence type="ECO:0000256" key="5">
    <source>
        <dbReference type="ARBA" id="ARBA00022989"/>
    </source>
</evidence>
<dbReference type="SUPFAM" id="SSF103473">
    <property type="entry name" value="MFS general substrate transporter"/>
    <property type="match status" value="1"/>
</dbReference>
<feature type="transmembrane region" description="Helical" evidence="8">
    <location>
        <begin position="339"/>
        <end position="361"/>
    </location>
</feature>